<dbReference type="CDD" id="cd06308">
    <property type="entry name" value="PBP1_sensor_kinase-like"/>
    <property type="match status" value="1"/>
</dbReference>
<keyword evidence="11" id="KW-0804">Transcription</keyword>
<dbReference type="SMART" id="SM00448">
    <property type="entry name" value="REC"/>
    <property type="match status" value="1"/>
</dbReference>
<dbReference type="FunFam" id="3.30.565.10:FF:000037">
    <property type="entry name" value="Hybrid sensor histidine kinase/response regulator"/>
    <property type="match status" value="1"/>
</dbReference>
<reference evidence="17 18" key="1">
    <citation type="submission" date="2018-04" db="EMBL/GenBank/DDBJ databases">
        <title>Pedobacter chongqingensis sp. nov., isolated from a rottenly hemp rope.</title>
        <authorList>
            <person name="Cai Y."/>
        </authorList>
    </citation>
    <scope>NUCLEOTIDE SEQUENCE [LARGE SCALE GENOMIC DNA]</scope>
    <source>
        <strain evidence="17 18">FJ4-8</strain>
    </source>
</reference>
<evidence type="ECO:0000256" key="8">
    <source>
        <dbReference type="ARBA" id="ARBA00023012"/>
    </source>
</evidence>
<evidence type="ECO:0000313" key="18">
    <source>
        <dbReference type="Proteomes" id="UP000245647"/>
    </source>
</evidence>
<dbReference type="PROSITE" id="PS01124">
    <property type="entry name" value="HTH_ARAC_FAMILY_2"/>
    <property type="match status" value="1"/>
</dbReference>
<dbReference type="GO" id="GO:0043565">
    <property type="term" value="F:sequence-specific DNA binding"/>
    <property type="evidence" value="ECO:0007669"/>
    <property type="project" value="InterPro"/>
</dbReference>
<dbReference type="Pfam" id="PF12833">
    <property type="entry name" value="HTH_18"/>
    <property type="match status" value="1"/>
</dbReference>
<dbReference type="SMART" id="SM00387">
    <property type="entry name" value="HATPase_c"/>
    <property type="match status" value="1"/>
</dbReference>
<dbReference type="OrthoDB" id="9809670at2"/>
<feature type="domain" description="Histidine kinase" evidence="15">
    <location>
        <begin position="397"/>
        <end position="611"/>
    </location>
</feature>
<dbReference type="FunFam" id="1.10.287.130:FF:000045">
    <property type="entry name" value="Two-component system sensor histidine kinase/response regulator"/>
    <property type="match status" value="1"/>
</dbReference>
<dbReference type="GO" id="GO:0005524">
    <property type="term" value="F:ATP binding"/>
    <property type="evidence" value="ECO:0007669"/>
    <property type="project" value="UniProtKB-KW"/>
</dbReference>
<evidence type="ECO:0000256" key="1">
    <source>
        <dbReference type="ARBA" id="ARBA00000085"/>
    </source>
</evidence>
<dbReference type="Pfam" id="PF00512">
    <property type="entry name" value="HisKA"/>
    <property type="match status" value="1"/>
</dbReference>
<comment type="caution">
    <text evidence="17">The sequence shown here is derived from an EMBL/GenBank/DDBJ whole genome shotgun (WGS) entry which is preliminary data.</text>
</comment>
<dbReference type="Gene3D" id="1.10.287.130">
    <property type="match status" value="1"/>
</dbReference>
<dbReference type="InterPro" id="IPR004358">
    <property type="entry name" value="Sig_transdc_His_kin-like_C"/>
</dbReference>
<organism evidence="17 18">
    <name type="scientific">Pararcticibacter amylolyticus</name>
    <dbReference type="NCBI Taxonomy" id="2173175"/>
    <lineage>
        <taxon>Bacteria</taxon>
        <taxon>Pseudomonadati</taxon>
        <taxon>Bacteroidota</taxon>
        <taxon>Sphingobacteriia</taxon>
        <taxon>Sphingobacteriales</taxon>
        <taxon>Sphingobacteriaceae</taxon>
        <taxon>Pararcticibacter</taxon>
    </lineage>
</organism>
<dbReference type="EMBL" id="QEAS01000015">
    <property type="protein sequence ID" value="PWG79391.1"/>
    <property type="molecule type" value="Genomic_DNA"/>
</dbReference>
<keyword evidence="10" id="KW-0238">DNA-binding</keyword>
<dbReference type="InterPro" id="IPR028082">
    <property type="entry name" value="Peripla_BP_I"/>
</dbReference>
<dbReference type="PROSITE" id="PS00041">
    <property type="entry name" value="HTH_ARAC_FAMILY_1"/>
    <property type="match status" value="1"/>
</dbReference>
<dbReference type="InterPro" id="IPR009057">
    <property type="entry name" value="Homeodomain-like_sf"/>
</dbReference>
<dbReference type="InterPro" id="IPR001789">
    <property type="entry name" value="Sig_transdc_resp-reg_receiver"/>
</dbReference>
<dbReference type="InterPro" id="IPR036890">
    <property type="entry name" value="HATPase_C_sf"/>
</dbReference>
<keyword evidence="7" id="KW-0067">ATP-binding</keyword>
<dbReference type="SMART" id="SM00388">
    <property type="entry name" value="HisKA"/>
    <property type="match status" value="1"/>
</dbReference>
<keyword evidence="6 17" id="KW-0418">Kinase</keyword>
<evidence type="ECO:0000256" key="9">
    <source>
        <dbReference type="ARBA" id="ARBA00023015"/>
    </source>
</evidence>
<evidence type="ECO:0000256" key="5">
    <source>
        <dbReference type="ARBA" id="ARBA00022741"/>
    </source>
</evidence>
<feature type="domain" description="Response regulatory" evidence="16">
    <location>
        <begin position="659"/>
        <end position="774"/>
    </location>
</feature>
<dbReference type="InterPro" id="IPR025997">
    <property type="entry name" value="SBP_2_dom"/>
</dbReference>
<dbReference type="Gene3D" id="1.10.10.60">
    <property type="entry name" value="Homeodomain-like"/>
    <property type="match status" value="2"/>
</dbReference>
<gene>
    <name evidence="17" type="ORF">DDR33_17460</name>
</gene>
<dbReference type="InterPro" id="IPR003661">
    <property type="entry name" value="HisK_dim/P_dom"/>
</dbReference>
<dbReference type="GO" id="GO:0000155">
    <property type="term" value="F:phosphorelay sensor kinase activity"/>
    <property type="evidence" value="ECO:0007669"/>
    <property type="project" value="InterPro"/>
</dbReference>
<dbReference type="Pfam" id="PF02518">
    <property type="entry name" value="HATPase_c"/>
    <property type="match status" value="1"/>
</dbReference>
<dbReference type="SUPFAM" id="SSF55874">
    <property type="entry name" value="ATPase domain of HSP90 chaperone/DNA topoisomerase II/histidine kinase"/>
    <property type="match status" value="1"/>
</dbReference>
<feature type="transmembrane region" description="Helical" evidence="13">
    <location>
        <begin position="330"/>
        <end position="353"/>
    </location>
</feature>
<proteinExistence type="predicted"/>
<protein>
    <recommendedName>
        <fullName evidence="2">histidine kinase</fullName>
        <ecNumber evidence="2">2.7.13.3</ecNumber>
    </recommendedName>
</protein>
<sequence>MLITFLLSGCGQDNKKAKFTIGFSQCVGSDLWRRTMLEEMKMELSLHPGANFIYEDAGGNSAQQIQQVRRLLDKGIDLLIISPNEARPLTPIVEEVYNRGIPVIIIDRKTASPLYTSYVGADNYQVGKIAGQYISSQATTPVNLIEVMGLPGSSPAIERDRGLTEAIRDNKNVRLKAKVYGNWLKEHAEKQLWKIREQLKDASYIFAQNDVMAAGARNILNKLNLSGSVKVIGVDALPGTGGGLEMVSGKMLNASLLYPTGGKEAIVTAFRILSKEPFSRENNMQSLVIDSSNVQLMKMQWNKINSQQKDIEKQQALLEEQRAVYNSQQVVLNILVITLVLTIVLGGLASFSLMENRKINKSLEAKNMEILAQRNQLVEMSEKAKVAAEAKLNFFTNISHEFRTPLTLMLSVVDDLLKQDRMPEGGKNIQIIRKNAFRLLKLVNQLLDYRKIEYDKQKIKASENDLVAYVREITESFRHHAQKLNVQLNCISQDREMKVWFDTQMLDKVFFNLISNALKFTRDKGLVYVRIWQDGEGYACVAVEDNGIGMSPGETGQLFNQFYQADHTPTVGSGIGLSLSREIVRLHQGMIEVKSEKWNGSVFTVRLPLGSGHLSQEEKVTAQEDMVDLDRQSKLYTADFDLVPAVKKSDALAAPKEFSVLLVEDNEDLLQYLEEKLSEHYEVYTAGNGPAALNLAFQWVPDLILSDVVIPDLSGKSLCGKLKSDFRTSHIPVVLLTAQNSIEQQISGMNAMADLYITKPFNFDFLLASIQNLIRNRIKLKEHFTSDISGTEKLALPKSLDRKFINDFNGIIEQNLSNDKFSVDDICKEIGVSRVQLYRKVKALLGYSVSDYILNRRMKKAEYLLANEDYTIAEVTYMIGFANPNYFSTAFKSKYGCTPTEFKKQRQL</sequence>
<dbReference type="EC" id="2.7.13.3" evidence="2"/>
<dbReference type="Pfam" id="PF13407">
    <property type="entry name" value="Peripla_BP_4"/>
    <property type="match status" value="1"/>
</dbReference>
<keyword evidence="5" id="KW-0547">Nucleotide-binding</keyword>
<dbReference type="CDD" id="cd00082">
    <property type="entry name" value="HisKA"/>
    <property type="match status" value="1"/>
</dbReference>
<evidence type="ECO:0000259" key="16">
    <source>
        <dbReference type="PROSITE" id="PS50110"/>
    </source>
</evidence>
<keyword evidence="3 12" id="KW-0597">Phosphoprotein</keyword>
<dbReference type="Gene3D" id="3.40.50.2300">
    <property type="match status" value="3"/>
</dbReference>
<dbReference type="InterPro" id="IPR036097">
    <property type="entry name" value="HisK_dim/P_sf"/>
</dbReference>
<feature type="modified residue" description="4-aspartylphosphate" evidence="12">
    <location>
        <position position="707"/>
    </location>
</feature>
<dbReference type="SUPFAM" id="SSF46689">
    <property type="entry name" value="Homeodomain-like"/>
    <property type="match status" value="1"/>
</dbReference>
<dbReference type="InterPro" id="IPR011006">
    <property type="entry name" value="CheY-like_superfamily"/>
</dbReference>
<evidence type="ECO:0000256" key="3">
    <source>
        <dbReference type="ARBA" id="ARBA00022553"/>
    </source>
</evidence>
<dbReference type="InterPro" id="IPR005467">
    <property type="entry name" value="His_kinase_dom"/>
</dbReference>
<dbReference type="SUPFAM" id="SSF52172">
    <property type="entry name" value="CheY-like"/>
    <property type="match status" value="1"/>
</dbReference>
<dbReference type="SUPFAM" id="SSF47384">
    <property type="entry name" value="Homodimeric domain of signal transducing histidine kinase"/>
    <property type="match status" value="1"/>
</dbReference>
<dbReference type="PROSITE" id="PS50109">
    <property type="entry name" value="HIS_KIN"/>
    <property type="match status" value="1"/>
</dbReference>
<keyword evidence="9" id="KW-0805">Transcription regulation</keyword>
<dbReference type="PANTHER" id="PTHR43547">
    <property type="entry name" value="TWO-COMPONENT HISTIDINE KINASE"/>
    <property type="match status" value="1"/>
</dbReference>
<evidence type="ECO:0000256" key="13">
    <source>
        <dbReference type="SAM" id="Phobius"/>
    </source>
</evidence>
<dbReference type="InterPro" id="IPR018060">
    <property type="entry name" value="HTH_AraC"/>
</dbReference>
<dbReference type="SMART" id="SM00342">
    <property type="entry name" value="HTH_ARAC"/>
    <property type="match status" value="1"/>
</dbReference>
<dbReference type="Proteomes" id="UP000245647">
    <property type="component" value="Unassembled WGS sequence"/>
</dbReference>
<name>A0A2U2PDB3_9SPHI</name>
<evidence type="ECO:0000256" key="4">
    <source>
        <dbReference type="ARBA" id="ARBA00022679"/>
    </source>
</evidence>
<dbReference type="InterPro" id="IPR018062">
    <property type="entry name" value="HTH_AraC-typ_CS"/>
</dbReference>
<dbReference type="PRINTS" id="PR00344">
    <property type="entry name" value="BCTRLSENSOR"/>
</dbReference>
<feature type="domain" description="HTH araC/xylS-type" evidence="14">
    <location>
        <begin position="806"/>
        <end position="905"/>
    </location>
</feature>
<dbReference type="GO" id="GO:0003700">
    <property type="term" value="F:DNA-binding transcription factor activity"/>
    <property type="evidence" value="ECO:0007669"/>
    <property type="project" value="InterPro"/>
</dbReference>
<keyword evidence="8" id="KW-0902">Two-component regulatory system</keyword>
<dbReference type="AlphaFoldDB" id="A0A2U2PDB3"/>
<evidence type="ECO:0000256" key="2">
    <source>
        <dbReference type="ARBA" id="ARBA00012438"/>
    </source>
</evidence>
<dbReference type="PROSITE" id="PS50110">
    <property type="entry name" value="RESPONSE_REGULATORY"/>
    <property type="match status" value="1"/>
</dbReference>
<keyword evidence="13" id="KW-1133">Transmembrane helix</keyword>
<accession>A0A2U2PDB3</accession>
<dbReference type="Pfam" id="PF00072">
    <property type="entry name" value="Response_reg"/>
    <property type="match status" value="1"/>
</dbReference>
<dbReference type="InterPro" id="IPR003594">
    <property type="entry name" value="HATPase_dom"/>
</dbReference>
<keyword evidence="18" id="KW-1185">Reference proteome</keyword>
<dbReference type="Gene3D" id="3.30.565.10">
    <property type="entry name" value="Histidine kinase-like ATPase, C-terminal domain"/>
    <property type="match status" value="1"/>
</dbReference>
<evidence type="ECO:0000256" key="6">
    <source>
        <dbReference type="ARBA" id="ARBA00022777"/>
    </source>
</evidence>
<dbReference type="PANTHER" id="PTHR43547:SF2">
    <property type="entry name" value="HYBRID SIGNAL TRANSDUCTION HISTIDINE KINASE C"/>
    <property type="match status" value="1"/>
</dbReference>
<keyword evidence="13" id="KW-0812">Transmembrane</keyword>
<dbReference type="SUPFAM" id="SSF53822">
    <property type="entry name" value="Periplasmic binding protein-like I"/>
    <property type="match status" value="1"/>
</dbReference>
<keyword evidence="4" id="KW-0808">Transferase</keyword>
<evidence type="ECO:0000256" key="7">
    <source>
        <dbReference type="ARBA" id="ARBA00022840"/>
    </source>
</evidence>
<evidence type="ECO:0000259" key="14">
    <source>
        <dbReference type="PROSITE" id="PS01124"/>
    </source>
</evidence>
<evidence type="ECO:0000256" key="10">
    <source>
        <dbReference type="ARBA" id="ARBA00023125"/>
    </source>
</evidence>
<evidence type="ECO:0000256" key="12">
    <source>
        <dbReference type="PROSITE-ProRule" id="PRU00169"/>
    </source>
</evidence>
<evidence type="ECO:0000259" key="15">
    <source>
        <dbReference type="PROSITE" id="PS50109"/>
    </source>
</evidence>
<keyword evidence="13" id="KW-0472">Membrane</keyword>
<evidence type="ECO:0000313" key="17">
    <source>
        <dbReference type="EMBL" id="PWG79391.1"/>
    </source>
</evidence>
<comment type="catalytic activity">
    <reaction evidence="1">
        <text>ATP + protein L-histidine = ADP + protein N-phospho-L-histidine.</text>
        <dbReference type="EC" id="2.7.13.3"/>
    </reaction>
</comment>
<evidence type="ECO:0000256" key="11">
    <source>
        <dbReference type="ARBA" id="ARBA00023163"/>
    </source>
</evidence>